<geneLocation type="chloroplast" evidence="9"/>
<dbReference type="InterPro" id="IPR012340">
    <property type="entry name" value="NA-bd_OB-fold"/>
</dbReference>
<evidence type="ECO:0000313" key="9">
    <source>
        <dbReference type="EMBL" id="SCW23708.1"/>
    </source>
</evidence>
<dbReference type="NCBIfam" id="TIGR00757">
    <property type="entry name" value="RNaseEG"/>
    <property type="match status" value="1"/>
</dbReference>
<dbReference type="PANTHER" id="PTHR30001">
    <property type="entry name" value="RIBONUCLEASE"/>
    <property type="match status" value="1"/>
</dbReference>
<dbReference type="CDD" id="cd04453">
    <property type="entry name" value="S1_RNase_E"/>
    <property type="match status" value="1"/>
</dbReference>
<proteinExistence type="inferred from homology"/>
<keyword evidence="6" id="KW-0694">RNA-binding</keyword>
<evidence type="ECO:0000259" key="8">
    <source>
        <dbReference type="Pfam" id="PF10150"/>
    </source>
</evidence>
<organism evidence="9">
    <name type="scientific">Yamadaella caenomyce</name>
    <dbReference type="NCBI Taxonomy" id="259029"/>
    <lineage>
        <taxon>Eukaryota</taxon>
        <taxon>Rhodophyta</taxon>
        <taxon>Florideophyceae</taxon>
        <taxon>Nemaliophycidae</taxon>
        <taxon>Nemaliales</taxon>
        <taxon>Liagoraceae</taxon>
        <taxon>Yamadaella</taxon>
    </lineage>
</organism>
<evidence type="ECO:0000256" key="6">
    <source>
        <dbReference type="ARBA" id="ARBA00022884"/>
    </source>
</evidence>
<dbReference type="PANTHER" id="PTHR30001:SF0">
    <property type="entry name" value="RIBONUCLEASE G"/>
    <property type="match status" value="1"/>
</dbReference>
<dbReference type="GO" id="GO:0005737">
    <property type="term" value="C:cytoplasm"/>
    <property type="evidence" value="ECO:0007669"/>
    <property type="project" value="TreeGrafter"/>
</dbReference>
<keyword evidence="9" id="KW-0150">Chloroplast</keyword>
<dbReference type="RefSeq" id="YP_009315253.1">
    <property type="nucleotide sequence ID" value="NC_031666.1"/>
</dbReference>
<evidence type="ECO:0000256" key="3">
    <source>
        <dbReference type="ARBA" id="ARBA00022723"/>
    </source>
</evidence>
<evidence type="ECO:0000256" key="2">
    <source>
        <dbReference type="ARBA" id="ARBA00005522"/>
    </source>
</evidence>
<dbReference type="AlphaFoldDB" id="A0A1G4NYH6"/>
<comment type="function">
    <text evidence="7">Involved in intercistronic processing of primary transcripts from chloroplast operons. The endonucleolytic activity of the enzyme depends on the number of phosphates at the 5' end, is inhibited by structured RNA, and preferentially cleaves A/U-rich sequences.</text>
</comment>
<comment type="similarity">
    <text evidence="2">Belongs to the RNase E/G family.</text>
</comment>
<evidence type="ECO:0000256" key="7">
    <source>
        <dbReference type="ARBA" id="ARBA00023436"/>
    </source>
</evidence>
<dbReference type="InterPro" id="IPR019307">
    <property type="entry name" value="RNA-bd_AU-1/RNase_E/G"/>
</dbReference>
<comment type="cofactor">
    <cofactor evidence="1">
        <name>Mg(2+)</name>
        <dbReference type="ChEBI" id="CHEBI:18420"/>
    </cofactor>
</comment>
<dbReference type="GeneID" id="29997993"/>
<name>A0A1G4NYH6_9FLOR</name>
<dbReference type="GO" id="GO:0046872">
    <property type="term" value="F:metal ion binding"/>
    <property type="evidence" value="ECO:0007669"/>
    <property type="project" value="UniProtKB-KW"/>
</dbReference>
<protein>
    <submittedName>
        <fullName evidence="9">Ribonuclease E</fullName>
    </submittedName>
</protein>
<dbReference type="SUPFAM" id="SSF50249">
    <property type="entry name" value="Nucleic acid-binding proteins"/>
    <property type="match status" value="1"/>
</dbReference>
<keyword evidence="9" id="KW-0934">Plastid</keyword>
<keyword evidence="4" id="KW-0378">Hydrolase</keyword>
<evidence type="ECO:0000256" key="4">
    <source>
        <dbReference type="ARBA" id="ARBA00022801"/>
    </source>
</evidence>
<dbReference type="InterPro" id="IPR004659">
    <property type="entry name" value="RNase_E/G"/>
</dbReference>
<dbReference type="Gene3D" id="2.40.50.140">
    <property type="entry name" value="Nucleic acid-binding proteins"/>
    <property type="match status" value="1"/>
</dbReference>
<dbReference type="GO" id="GO:0006364">
    <property type="term" value="P:rRNA processing"/>
    <property type="evidence" value="ECO:0007669"/>
    <property type="project" value="TreeGrafter"/>
</dbReference>
<evidence type="ECO:0000256" key="1">
    <source>
        <dbReference type="ARBA" id="ARBA00001946"/>
    </source>
</evidence>
<keyword evidence="3" id="KW-0479">Metal-binding</keyword>
<evidence type="ECO:0000256" key="5">
    <source>
        <dbReference type="ARBA" id="ARBA00022842"/>
    </source>
</evidence>
<dbReference type="GO" id="GO:0004540">
    <property type="term" value="F:RNA nuclease activity"/>
    <property type="evidence" value="ECO:0007669"/>
    <property type="project" value="InterPro"/>
</dbReference>
<reference evidence="9" key="2">
    <citation type="submission" date="2016-10" db="EMBL/GenBank/DDBJ databases">
        <authorList>
            <person name="de Groot N.N."/>
        </authorList>
    </citation>
    <scope>NUCLEOTIDE SEQUENCE</scope>
    <source>
        <strain evidence="9">J.0255</strain>
    </source>
</reference>
<gene>
    <name evidence="9" type="primary">rne</name>
    <name evidence="9" type="ORF">J0255_16</name>
</gene>
<accession>A0A1G4NYH6</accession>
<keyword evidence="5" id="KW-0460">Magnesium</keyword>
<dbReference type="Pfam" id="PF10150">
    <property type="entry name" value="RNase_E_G"/>
    <property type="match status" value="1"/>
</dbReference>
<reference evidence="9" key="1">
    <citation type="submission" date="2016-10" db="EMBL/GenBank/DDBJ databases">
        <title>Chloroplast genomes as a tool to resolve red algal phylogenies: a case study in the Nemaliales.</title>
        <authorList>
            <person name="Costa J.F."/>
            <person name="Lin S.M."/>
            <person name="Macaya E.C."/>
            <person name="Fernandez-Garcia C."/>
            <person name="Verbruggen H."/>
        </authorList>
    </citation>
    <scope>NUCLEOTIDE SEQUENCE</scope>
    <source>
        <strain evidence="9">J.0255</strain>
    </source>
</reference>
<feature type="domain" description="RNA-binding protein AU-1/Ribonuclease E/G" evidence="8">
    <location>
        <begin position="117"/>
        <end position="387"/>
    </location>
</feature>
<dbReference type="GO" id="GO:0003723">
    <property type="term" value="F:RNA binding"/>
    <property type="evidence" value="ECO:0007669"/>
    <property type="project" value="UniProtKB-KW"/>
</dbReference>
<sequence>MVKKIIISKLNDIAAIIQDSKIQELIVINNTYQLHDIYLGIVQKIFTSINAAFIQLNHEAKSGFIHVNDVKYLYNHLSTNPYPDINQVLSIKQQLLVQIIKEPTPTKGPRLTTNIHLSGRYIILMPLNNTICIGQNIYDENERHFLKALGILIKPRNMGILFKTTAAGVSDELLIEEVTKLKSQWNFIEKSVVKIQPPHLIHYNRSLVHKIIREYIDRSNTIIISDCVLSLKQIYECYHDDIYGLYNAKVRFKLYKENKCILEAFQVNSLIFHILQPRVELTSGIYIFIESSEALTTIDVNSGSFNQYGKSQDSLLKTNCLAAKEIAYQLKVRNIHGIIIIDFIDMKSRRDQLLLLEHFYKAMKHDEAKPEIIQLSALGLVEVTRRRKGQSIVEIFTNTSTVENEQCIYDTRSNNGICDTNIQKRDINGLFFQDTFINKIRLIKESTTRILKEFVDLQSVYTIPVDLYYSLID</sequence>
<dbReference type="EMBL" id="LT622875">
    <property type="protein sequence ID" value="SCW23708.1"/>
    <property type="molecule type" value="Genomic_DNA"/>
</dbReference>
<dbReference type="GO" id="GO:0016787">
    <property type="term" value="F:hydrolase activity"/>
    <property type="evidence" value="ECO:0007669"/>
    <property type="project" value="UniProtKB-KW"/>
</dbReference>